<dbReference type="STRING" id="6573.A0A210R170"/>
<dbReference type="EMBL" id="NEDP02000890">
    <property type="protein sequence ID" value="OWF54739.1"/>
    <property type="molecule type" value="Genomic_DNA"/>
</dbReference>
<accession>A0A210R170</accession>
<keyword evidence="5 10" id="KW-0479">Metal-binding</keyword>
<comment type="cofactor">
    <cofactor evidence="10">
        <name>heme</name>
        <dbReference type="ChEBI" id="CHEBI:30413"/>
    </cofactor>
</comment>
<dbReference type="GO" id="GO:0016705">
    <property type="term" value="F:oxidoreductase activity, acting on paired donors, with incorporation or reduction of molecular oxygen"/>
    <property type="evidence" value="ECO:0007669"/>
    <property type="project" value="InterPro"/>
</dbReference>
<dbReference type="PRINTS" id="PR00463">
    <property type="entry name" value="EP450I"/>
</dbReference>
<evidence type="ECO:0000256" key="1">
    <source>
        <dbReference type="ARBA" id="ARBA00004174"/>
    </source>
</evidence>
<dbReference type="GO" id="GO:0020037">
    <property type="term" value="F:heme binding"/>
    <property type="evidence" value="ECO:0007669"/>
    <property type="project" value="InterPro"/>
</dbReference>
<dbReference type="PANTHER" id="PTHR24302:SF15">
    <property type="entry name" value="FATTY-ACID PEROXYGENASE"/>
    <property type="match status" value="1"/>
</dbReference>
<dbReference type="GO" id="GO:0005789">
    <property type="term" value="C:endoplasmic reticulum membrane"/>
    <property type="evidence" value="ECO:0007669"/>
    <property type="project" value="UniProtKB-SubCell"/>
</dbReference>
<proteinExistence type="inferred from homology"/>
<evidence type="ECO:0000256" key="8">
    <source>
        <dbReference type="ARBA" id="ARBA00023004"/>
    </source>
</evidence>
<feature type="transmembrane region" description="Helical" evidence="12">
    <location>
        <begin position="197"/>
        <end position="220"/>
    </location>
</feature>
<evidence type="ECO:0000313" key="13">
    <source>
        <dbReference type="EMBL" id="OWF54739.1"/>
    </source>
</evidence>
<dbReference type="FunFam" id="1.10.630.10:FF:000042">
    <property type="entry name" value="Cytochrome P450"/>
    <property type="match status" value="1"/>
</dbReference>
<dbReference type="Proteomes" id="UP000242188">
    <property type="component" value="Unassembled WGS sequence"/>
</dbReference>
<organism evidence="13 14">
    <name type="scientific">Mizuhopecten yessoensis</name>
    <name type="common">Japanese scallop</name>
    <name type="synonym">Patinopecten yessoensis</name>
    <dbReference type="NCBI Taxonomy" id="6573"/>
    <lineage>
        <taxon>Eukaryota</taxon>
        <taxon>Metazoa</taxon>
        <taxon>Spiralia</taxon>
        <taxon>Lophotrochozoa</taxon>
        <taxon>Mollusca</taxon>
        <taxon>Bivalvia</taxon>
        <taxon>Autobranchia</taxon>
        <taxon>Pteriomorphia</taxon>
        <taxon>Pectinida</taxon>
        <taxon>Pectinoidea</taxon>
        <taxon>Pectinidae</taxon>
        <taxon>Mizuhopecten</taxon>
    </lineage>
</organism>
<dbReference type="PANTHER" id="PTHR24302">
    <property type="entry name" value="CYTOCHROME P450 FAMILY 3"/>
    <property type="match status" value="1"/>
</dbReference>
<keyword evidence="12" id="KW-1133">Transmembrane helix</keyword>
<keyword evidence="12" id="KW-0472">Membrane</keyword>
<keyword evidence="8 10" id="KW-0408">Iron</keyword>
<dbReference type="InterPro" id="IPR036396">
    <property type="entry name" value="Cyt_P450_sf"/>
</dbReference>
<dbReference type="AlphaFoldDB" id="A0A210R170"/>
<evidence type="ECO:0000256" key="6">
    <source>
        <dbReference type="ARBA" id="ARBA00022848"/>
    </source>
</evidence>
<comment type="subcellular location">
    <subcellularLocation>
        <location evidence="2">Endoplasmic reticulum membrane</location>
        <topology evidence="2">Peripheral membrane protein</topology>
    </subcellularLocation>
    <subcellularLocation>
        <location evidence="1">Microsome membrane</location>
        <topology evidence="1">Peripheral membrane protein</topology>
    </subcellularLocation>
</comment>
<evidence type="ECO:0000313" key="14">
    <source>
        <dbReference type="Proteomes" id="UP000242188"/>
    </source>
</evidence>
<keyword evidence="11" id="KW-0503">Monooxygenase</keyword>
<dbReference type="GO" id="GO:0005506">
    <property type="term" value="F:iron ion binding"/>
    <property type="evidence" value="ECO:0007669"/>
    <property type="project" value="InterPro"/>
</dbReference>
<comment type="function">
    <text evidence="9">Cytochromes P450 are a group of heme-thiolate monooxygenases. They oxidize a variety of structurally unrelated compounds, including steroids, fatty acids, and xenobiotics.</text>
</comment>
<dbReference type="InterPro" id="IPR001128">
    <property type="entry name" value="Cyt_P450"/>
</dbReference>
<dbReference type="InterPro" id="IPR050705">
    <property type="entry name" value="Cytochrome_P450_3A"/>
</dbReference>
<dbReference type="Gene3D" id="1.10.630.10">
    <property type="entry name" value="Cytochrome P450"/>
    <property type="match status" value="1"/>
</dbReference>
<dbReference type="SUPFAM" id="SSF48264">
    <property type="entry name" value="Cytochrome P450"/>
    <property type="match status" value="1"/>
</dbReference>
<dbReference type="GO" id="GO:0008395">
    <property type="term" value="F:steroid hydroxylase activity"/>
    <property type="evidence" value="ECO:0007669"/>
    <property type="project" value="TreeGrafter"/>
</dbReference>
<name>A0A210R170_MIZYE</name>
<comment type="similarity">
    <text evidence="3 11">Belongs to the cytochrome P450 family.</text>
</comment>
<dbReference type="PROSITE" id="PS00086">
    <property type="entry name" value="CYTOCHROME_P450"/>
    <property type="match status" value="1"/>
</dbReference>
<keyword evidence="6" id="KW-0256">Endoplasmic reticulum</keyword>
<keyword evidence="12" id="KW-0812">Transmembrane</keyword>
<keyword evidence="4 10" id="KW-0349">Heme</keyword>
<dbReference type="OrthoDB" id="2789670at2759"/>
<reference evidence="13 14" key="1">
    <citation type="journal article" date="2017" name="Nat. Ecol. Evol.">
        <title>Scallop genome provides insights into evolution of bilaterian karyotype and development.</title>
        <authorList>
            <person name="Wang S."/>
            <person name="Zhang J."/>
            <person name="Jiao W."/>
            <person name="Li J."/>
            <person name="Xun X."/>
            <person name="Sun Y."/>
            <person name="Guo X."/>
            <person name="Huan P."/>
            <person name="Dong B."/>
            <person name="Zhang L."/>
            <person name="Hu X."/>
            <person name="Sun X."/>
            <person name="Wang J."/>
            <person name="Zhao C."/>
            <person name="Wang Y."/>
            <person name="Wang D."/>
            <person name="Huang X."/>
            <person name="Wang R."/>
            <person name="Lv J."/>
            <person name="Li Y."/>
            <person name="Zhang Z."/>
            <person name="Liu B."/>
            <person name="Lu W."/>
            <person name="Hui Y."/>
            <person name="Liang J."/>
            <person name="Zhou Z."/>
            <person name="Hou R."/>
            <person name="Li X."/>
            <person name="Liu Y."/>
            <person name="Li H."/>
            <person name="Ning X."/>
            <person name="Lin Y."/>
            <person name="Zhao L."/>
            <person name="Xing Q."/>
            <person name="Dou J."/>
            <person name="Li Y."/>
            <person name="Mao J."/>
            <person name="Guo H."/>
            <person name="Dou H."/>
            <person name="Li T."/>
            <person name="Mu C."/>
            <person name="Jiang W."/>
            <person name="Fu Q."/>
            <person name="Fu X."/>
            <person name="Miao Y."/>
            <person name="Liu J."/>
            <person name="Yu Q."/>
            <person name="Li R."/>
            <person name="Liao H."/>
            <person name="Li X."/>
            <person name="Kong Y."/>
            <person name="Jiang Z."/>
            <person name="Chourrout D."/>
            <person name="Li R."/>
            <person name="Bao Z."/>
        </authorList>
    </citation>
    <scope>NUCLEOTIDE SEQUENCE [LARGE SCALE GENOMIC DNA]</scope>
    <source>
        <strain evidence="13 14">PY_sf001</strain>
    </source>
</reference>
<evidence type="ECO:0000256" key="2">
    <source>
        <dbReference type="ARBA" id="ARBA00004406"/>
    </source>
</evidence>
<keyword evidence="6" id="KW-0492">Microsome</keyword>
<feature type="binding site" description="axial binding residue" evidence="10">
    <location>
        <position position="435"/>
    </location>
    <ligand>
        <name>heme</name>
        <dbReference type="ChEBI" id="CHEBI:30413"/>
    </ligand>
    <ligandPart>
        <name>Fe</name>
        <dbReference type="ChEBI" id="CHEBI:18248"/>
    </ligandPart>
</feature>
<dbReference type="CDD" id="cd11055">
    <property type="entry name" value="CYP3A-like"/>
    <property type="match status" value="1"/>
</dbReference>
<dbReference type="Pfam" id="PF00067">
    <property type="entry name" value="p450"/>
    <property type="match status" value="1"/>
</dbReference>
<dbReference type="PRINTS" id="PR00385">
    <property type="entry name" value="P450"/>
</dbReference>
<evidence type="ECO:0000256" key="4">
    <source>
        <dbReference type="ARBA" id="ARBA00022617"/>
    </source>
</evidence>
<comment type="caution">
    <text evidence="13">The sequence shown here is derived from an EMBL/GenBank/DDBJ whole genome shotgun (WGS) entry which is preliminary data.</text>
</comment>
<evidence type="ECO:0000256" key="12">
    <source>
        <dbReference type="SAM" id="Phobius"/>
    </source>
</evidence>
<keyword evidence="14" id="KW-1185">Reference proteome</keyword>
<sequence>MMSRHHGTFKKLNIPGPAPWPIIGSLIEINTGGFQKFQMDCMRKYGKVYGFYGGLSPMTIEIGDKEMLRIILVKEFANFTDRIVFKGFNGDVDTGINNLSGDHWRHVRSKITPAFSTGKLRKMAPLIDHASDTLVESLMRNVKGGNDVIEMMEVYGGYTMDVICSTAFGIQIDSQNNPNDEFVTNARKFLNLKLASPLILVLIFLPKLHFLMPLMGWSFLDKDIQAFFRRVTTTLLAARIAGDKSRVDFLQLMKNAQYEKEDSDEEDDNEYISVKKPSTSWSRKGITFDEILGNAETFFFAGYETTTITLSMASYYLAMYPEYQDKLRQELLDKIGSKTMTYDNIRDVEYLEMVINETLRISPPATRTDRVCLKDTEVNGIKIPAGMNISVPIYGIHHDPDNWRDPEKFIPERFAEKDSYDPMTFLPFGYGPRICIGMRLVQMELKLSLAKVIRNFRISISSETQIPPEMMKLGLLKPKTVKLKLEEIK</sequence>
<evidence type="ECO:0000256" key="3">
    <source>
        <dbReference type="ARBA" id="ARBA00010617"/>
    </source>
</evidence>
<evidence type="ECO:0000256" key="5">
    <source>
        <dbReference type="ARBA" id="ARBA00022723"/>
    </source>
</evidence>
<keyword evidence="7 11" id="KW-0560">Oxidoreductase</keyword>
<dbReference type="InterPro" id="IPR002401">
    <property type="entry name" value="Cyt_P450_E_grp-I"/>
</dbReference>
<dbReference type="InterPro" id="IPR017972">
    <property type="entry name" value="Cyt_P450_CS"/>
</dbReference>
<evidence type="ECO:0000256" key="10">
    <source>
        <dbReference type="PIRSR" id="PIRSR602401-1"/>
    </source>
</evidence>
<gene>
    <name evidence="13" type="ORF">KP79_PYT18646</name>
</gene>
<evidence type="ECO:0000256" key="7">
    <source>
        <dbReference type="ARBA" id="ARBA00023002"/>
    </source>
</evidence>
<evidence type="ECO:0000256" key="9">
    <source>
        <dbReference type="ARBA" id="ARBA00043906"/>
    </source>
</evidence>
<evidence type="ECO:0000256" key="11">
    <source>
        <dbReference type="RuleBase" id="RU000461"/>
    </source>
</evidence>
<protein>
    <submittedName>
        <fullName evidence="13">Cytochrome P450 3A4</fullName>
    </submittedName>
</protein>